<dbReference type="PRINTS" id="PR01415">
    <property type="entry name" value="ANKYRIN"/>
</dbReference>
<dbReference type="PROSITE" id="PS50088">
    <property type="entry name" value="ANK_REPEAT"/>
    <property type="match status" value="4"/>
</dbReference>
<evidence type="ECO:0000313" key="4">
    <source>
        <dbReference type="EMBL" id="KAA8491709.1"/>
    </source>
</evidence>
<keyword evidence="2 3" id="KW-0040">ANK repeat</keyword>
<dbReference type="GO" id="GO:0004842">
    <property type="term" value="F:ubiquitin-protein transferase activity"/>
    <property type="evidence" value="ECO:0007669"/>
    <property type="project" value="TreeGrafter"/>
</dbReference>
<feature type="repeat" description="ANK" evidence="3">
    <location>
        <begin position="223"/>
        <end position="255"/>
    </location>
</feature>
<dbReference type="SUPFAM" id="SSF48403">
    <property type="entry name" value="Ankyrin repeat"/>
    <property type="match status" value="1"/>
</dbReference>
<gene>
    <name evidence="4" type="ORF">FVE85_9756</name>
</gene>
<feature type="repeat" description="ANK" evidence="3">
    <location>
        <begin position="189"/>
        <end position="221"/>
    </location>
</feature>
<dbReference type="Pfam" id="PF12796">
    <property type="entry name" value="Ank_2"/>
    <property type="match status" value="2"/>
</dbReference>
<dbReference type="InterPro" id="IPR002110">
    <property type="entry name" value="Ankyrin_rpt"/>
</dbReference>
<protein>
    <submittedName>
        <fullName evidence="4">Putative ankyrin repeat protein</fullName>
    </submittedName>
</protein>
<evidence type="ECO:0000256" key="2">
    <source>
        <dbReference type="ARBA" id="ARBA00023043"/>
    </source>
</evidence>
<dbReference type="PANTHER" id="PTHR24171:SF8">
    <property type="entry name" value="BRCA1-ASSOCIATED RING DOMAIN PROTEIN 1"/>
    <property type="match status" value="1"/>
</dbReference>
<reference evidence="5" key="1">
    <citation type="journal article" date="2019" name="Nat. Commun.">
        <title>Expansion of phycobilisome linker gene families in mesophilic red algae.</title>
        <authorList>
            <person name="Lee J."/>
            <person name="Kim D."/>
            <person name="Bhattacharya D."/>
            <person name="Yoon H.S."/>
        </authorList>
    </citation>
    <scope>NUCLEOTIDE SEQUENCE [LARGE SCALE GENOMIC DNA]</scope>
    <source>
        <strain evidence="5">CCMP 1328</strain>
    </source>
</reference>
<comment type="caution">
    <text evidence="4">The sequence shown here is derived from an EMBL/GenBank/DDBJ whole genome shotgun (WGS) entry which is preliminary data.</text>
</comment>
<dbReference type="Pfam" id="PF00023">
    <property type="entry name" value="Ank"/>
    <property type="match status" value="1"/>
</dbReference>
<dbReference type="OMA" id="RMCASSS"/>
<dbReference type="GO" id="GO:0085020">
    <property type="term" value="P:protein K6-linked ubiquitination"/>
    <property type="evidence" value="ECO:0007669"/>
    <property type="project" value="TreeGrafter"/>
</dbReference>
<dbReference type="InterPro" id="IPR036770">
    <property type="entry name" value="Ankyrin_rpt-contain_sf"/>
</dbReference>
<name>A0A5J4YJV7_PORPP</name>
<proteinExistence type="predicted"/>
<dbReference type="EMBL" id="VRMN01000012">
    <property type="protein sequence ID" value="KAA8491709.1"/>
    <property type="molecule type" value="Genomic_DNA"/>
</dbReference>
<feature type="repeat" description="ANK" evidence="3">
    <location>
        <begin position="90"/>
        <end position="122"/>
    </location>
</feature>
<evidence type="ECO:0000256" key="3">
    <source>
        <dbReference type="PROSITE-ProRule" id="PRU00023"/>
    </source>
</evidence>
<accession>A0A5J4YJV7</accession>
<dbReference type="SMART" id="SM00248">
    <property type="entry name" value="ANK"/>
    <property type="match status" value="6"/>
</dbReference>
<dbReference type="Proteomes" id="UP000324585">
    <property type="component" value="Unassembled WGS sequence"/>
</dbReference>
<keyword evidence="5" id="KW-1185">Reference proteome</keyword>
<evidence type="ECO:0000256" key="1">
    <source>
        <dbReference type="ARBA" id="ARBA00022737"/>
    </source>
</evidence>
<dbReference type="AlphaFoldDB" id="A0A5J4YJV7"/>
<feature type="repeat" description="ANK" evidence="3">
    <location>
        <begin position="256"/>
        <end position="288"/>
    </location>
</feature>
<organism evidence="4 5">
    <name type="scientific">Porphyridium purpureum</name>
    <name type="common">Red alga</name>
    <name type="synonym">Porphyridium cruentum</name>
    <dbReference type="NCBI Taxonomy" id="35688"/>
    <lineage>
        <taxon>Eukaryota</taxon>
        <taxon>Rhodophyta</taxon>
        <taxon>Bangiophyceae</taxon>
        <taxon>Porphyridiales</taxon>
        <taxon>Porphyridiaceae</taxon>
        <taxon>Porphyridium</taxon>
    </lineage>
</organism>
<evidence type="ECO:0000313" key="5">
    <source>
        <dbReference type="Proteomes" id="UP000324585"/>
    </source>
</evidence>
<dbReference type="OrthoDB" id="20872at2759"/>
<keyword evidence="1" id="KW-0677">Repeat</keyword>
<dbReference type="PROSITE" id="PS50297">
    <property type="entry name" value="ANK_REP_REGION"/>
    <property type="match status" value="3"/>
</dbReference>
<dbReference type="PANTHER" id="PTHR24171">
    <property type="entry name" value="ANKYRIN REPEAT DOMAIN-CONTAINING PROTEIN 39-RELATED"/>
    <property type="match status" value="1"/>
</dbReference>
<dbReference type="Gene3D" id="1.25.40.20">
    <property type="entry name" value="Ankyrin repeat-containing domain"/>
    <property type="match status" value="2"/>
</dbReference>
<sequence>MKMEGRVSFVLVGAPVVSPVRREAAAVSGYVGVGRPRAARHPRRVVRMCASSSSDGELLVRAAMKNDAEMVQKLLAEGVQPGYASVKNDSLMSPLQWAASEGYVDIAKLLLDAGANTNQKNASGRTAIMYCFENLPPARAGIAPPAGFPGVAGKQAPQQVPMVKRMTGHAGVAKLLLVSGADKSVVNEVGENLLHLAARKGQLGLVELLLSLGLDPDAESRGYQHTAVHIAAMENYPDVIRACAAAGANVNKQNRIGWTPLIWAAAKGYVECVKALLDAGADPNLRGEETGRPGERTTSALKEARKSFDPQTTSKLLIRAGAIE</sequence>